<feature type="domain" description="CRAL-TRIO" evidence="1">
    <location>
        <begin position="126"/>
        <end position="184"/>
    </location>
</feature>
<dbReference type="InterPro" id="IPR036865">
    <property type="entry name" value="CRAL-TRIO_dom_sf"/>
</dbReference>
<name>A0A3P7K192_STRVU</name>
<dbReference type="Proteomes" id="UP000270094">
    <property type="component" value="Unassembled WGS sequence"/>
</dbReference>
<dbReference type="AlphaFoldDB" id="A0A3P7K192"/>
<dbReference type="Gene3D" id="3.40.525.10">
    <property type="entry name" value="CRAL-TRIO lipid binding domain"/>
    <property type="match status" value="2"/>
</dbReference>
<keyword evidence="3" id="KW-1185">Reference proteome</keyword>
<gene>
    <name evidence="2" type="ORF">SVUK_LOCUS17255</name>
</gene>
<evidence type="ECO:0000259" key="1">
    <source>
        <dbReference type="PROSITE" id="PS50191"/>
    </source>
</evidence>
<dbReference type="InterPro" id="IPR001251">
    <property type="entry name" value="CRAL-TRIO_dom"/>
</dbReference>
<protein>
    <recommendedName>
        <fullName evidence="1">CRAL-TRIO domain-containing protein</fullName>
    </recommendedName>
</protein>
<reference evidence="2 3" key="1">
    <citation type="submission" date="2018-11" db="EMBL/GenBank/DDBJ databases">
        <authorList>
            <consortium name="Pathogen Informatics"/>
        </authorList>
    </citation>
    <scope>NUCLEOTIDE SEQUENCE [LARGE SCALE GENOMIC DNA]</scope>
</reference>
<dbReference type="EMBL" id="UYYB01116732">
    <property type="protein sequence ID" value="VDM82257.1"/>
    <property type="molecule type" value="Genomic_DNA"/>
</dbReference>
<sequence>MTISSGITPDEKQKIAELRKFVKDDLTEYYDTDFNLLRWLQGHGQLTIPEIARKLRHHLKTRKSTWDLDNVHNKERTHPIHNHWKYGVTGLSGTLENVIVNIEQCGRTDYNGMMECFSISEFFVPVNLPSFAIAFWTIVRPLLPERTKNKVRILSSSNWKDEILQFTSIDALPSIWNDDAHTFPAHIEVPQPYPRDMYYSNKGIKVCLALFSQLF</sequence>
<proteinExistence type="predicted"/>
<evidence type="ECO:0000313" key="2">
    <source>
        <dbReference type="EMBL" id="VDM82257.1"/>
    </source>
</evidence>
<dbReference type="SUPFAM" id="SSF52087">
    <property type="entry name" value="CRAL/TRIO domain"/>
    <property type="match status" value="1"/>
</dbReference>
<dbReference type="PROSITE" id="PS50191">
    <property type="entry name" value="CRAL_TRIO"/>
    <property type="match status" value="1"/>
</dbReference>
<dbReference type="OrthoDB" id="1434354at2759"/>
<dbReference type="PANTHER" id="PTHR47159:SF5">
    <property type="entry name" value="CRAL-TRIO DOMAIN-CONTAINING PROTEIN"/>
    <property type="match status" value="1"/>
</dbReference>
<accession>A0A3P7K192</accession>
<evidence type="ECO:0000313" key="3">
    <source>
        <dbReference type="Proteomes" id="UP000270094"/>
    </source>
</evidence>
<dbReference type="PANTHER" id="PTHR47159">
    <property type="entry name" value="PROTEIN CBG07705-RELATED"/>
    <property type="match status" value="1"/>
</dbReference>
<dbReference type="InterPro" id="IPR053302">
    <property type="entry name" value="CRAL-TRIO_domain"/>
</dbReference>
<dbReference type="Pfam" id="PF00650">
    <property type="entry name" value="CRAL_TRIO"/>
    <property type="match status" value="1"/>
</dbReference>
<organism evidence="2 3">
    <name type="scientific">Strongylus vulgaris</name>
    <name type="common">Blood worm</name>
    <dbReference type="NCBI Taxonomy" id="40348"/>
    <lineage>
        <taxon>Eukaryota</taxon>
        <taxon>Metazoa</taxon>
        <taxon>Ecdysozoa</taxon>
        <taxon>Nematoda</taxon>
        <taxon>Chromadorea</taxon>
        <taxon>Rhabditida</taxon>
        <taxon>Rhabditina</taxon>
        <taxon>Rhabditomorpha</taxon>
        <taxon>Strongyloidea</taxon>
        <taxon>Strongylidae</taxon>
        <taxon>Strongylus</taxon>
    </lineage>
</organism>